<accession>A0A0K2UUA0</accession>
<sequence>CDNYLWSGDRPIKIFSLNFKVRLNKWKDKKAFLYPLTLFFSLL</sequence>
<organism evidence="1">
    <name type="scientific">Lepeophtheirus salmonis</name>
    <name type="common">Salmon louse</name>
    <name type="synonym">Caligus salmonis</name>
    <dbReference type="NCBI Taxonomy" id="72036"/>
    <lineage>
        <taxon>Eukaryota</taxon>
        <taxon>Metazoa</taxon>
        <taxon>Ecdysozoa</taxon>
        <taxon>Arthropoda</taxon>
        <taxon>Crustacea</taxon>
        <taxon>Multicrustacea</taxon>
        <taxon>Hexanauplia</taxon>
        <taxon>Copepoda</taxon>
        <taxon>Siphonostomatoida</taxon>
        <taxon>Caligidae</taxon>
        <taxon>Lepeophtheirus</taxon>
    </lineage>
</organism>
<protein>
    <submittedName>
        <fullName evidence="1">Uncharacterized protein</fullName>
    </submittedName>
</protein>
<dbReference type="EMBL" id="HACA01023930">
    <property type="protein sequence ID" value="CDW41291.1"/>
    <property type="molecule type" value="Transcribed_RNA"/>
</dbReference>
<proteinExistence type="predicted"/>
<name>A0A0K2UUA0_LEPSM</name>
<reference evidence="1" key="1">
    <citation type="submission" date="2014-05" db="EMBL/GenBank/DDBJ databases">
        <authorList>
            <person name="Chronopoulou M."/>
        </authorList>
    </citation>
    <scope>NUCLEOTIDE SEQUENCE</scope>
    <source>
        <tissue evidence="1">Whole organism</tissue>
    </source>
</reference>
<feature type="non-terminal residue" evidence="1">
    <location>
        <position position="1"/>
    </location>
</feature>
<dbReference type="AlphaFoldDB" id="A0A0K2UUA0"/>
<evidence type="ECO:0000313" key="1">
    <source>
        <dbReference type="EMBL" id="CDW41291.1"/>
    </source>
</evidence>